<feature type="compositionally biased region" description="Polar residues" evidence="1">
    <location>
        <begin position="81"/>
        <end position="103"/>
    </location>
</feature>
<dbReference type="EMBL" id="DS268179">
    <property type="protein sequence ID" value="KMU79865.1"/>
    <property type="molecule type" value="Genomic_DNA"/>
</dbReference>
<feature type="compositionally biased region" description="Basic and acidic residues" evidence="1">
    <location>
        <begin position="34"/>
        <end position="45"/>
    </location>
</feature>
<dbReference type="Proteomes" id="UP000054559">
    <property type="component" value="Unassembled WGS sequence"/>
</dbReference>
<proteinExistence type="predicted"/>
<feature type="region of interest" description="Disordered" evidence="1">
    <location>
        <begin position="26"/>
        <end position="107"/>
    </location>
</feature>
<accession>A0A0J8R5Z5</accession>
<sequence length="130" mass="14508">MYCTVHVKASKSPPFVVNRDRSQDCRHNLHPHVRSREMNATERSSRAAHKAAENPPIEKPCGRCTKHAGSSLTPGAAWRTWRQNQRSAAETTPIRTNQRQSSIAAPLWASMNRSQTLSSTAMRVGKSMTN</sequence>
<reference evidence="3" key="1">
    <citation type="journal article" date="2010" name="Genome Res.">
        <title>Population genomic sequencing of Coccidioides fungi reveals recent hybridization and transposon control.</title>
        <authorList>
            <person name="Neafsey D.E."/>
            <person name="Barker B.M."/>
            <person name="Sharpton T.J."/>
            <person name="Stajich J.E."/>
            <person name="Park D.J."/>
            <person name="Whiston E."/>
            <person name="Hung C.-Y."/>
            <person name="McMahan C."/>
            <person name="White J."/>
            <person name="Sykes S."/>
            <person name="Heiman D."/>
            <person name="Young S."/>
            <person name="Zeng Q."/>
            <person name="Abouelleil A."/>
            <person name="Aftuck L."/>
            <person name="Bessette D."/>
            <person name="Brown A."/>
            <person name="FitzGerald M."/>
            <person name="Lui A."/>
            <person name="Macdonald J.P."/>
            <person name="Priest M."/>
            <person name="Orbach M.J."/>
            <person name="Galgiani J.N."/>
            <person name="Kirkland T.N."/>
            <person name="Cole G.T."/>
            <person name="Birren B.W."/>
            <person name="Henn M.R."/>
            <person name="Taylor J.W."/>
            <person name="Rounsley S.D."/>
        </authorList>
    </citation>
    <scope>NUCLEOTIDE SEQUENCE [LARGE SCALE GENOMIC DNA]</scope>
    <source>
        <strain evidence="3">RMSCC 3703</strain>
    </source>
</reference>
<organism evidence="2 3">
    <name type="scientific">Coccidioides immitis RMSCC 3703</name>
    <dbReference type="NCBI Taxonomy" id="454286"/>
    <lineage>
        <taxon>Eukaryota</taxon>
        <taxon>Fungi</taxon>
        <taxon>Dikarya</taxon>
        <taxon>Ascomycota</taxon>
        <taxon>Pezizomycotina</taxon>
        <taxon>Eurotiomycetes</taxon>
        <taxon>Eurotiomycetidae</taxon>
        <taxon>Onygenales</taxon>
        <taxon>Onygenaceae</taxon>
        <taxon>Coccidioides</taxon>
    </lineage>
</organism>
<evidence type="ECO:0000313" key="2">
    <source>
        <dbReference type="EMBL" id="KMU79865.1"/>
    </source>
</evidence>
<gene>
    <name evidence="2" type="ORF">CISG_07937</name>
</gene>
<dbReference type="AlphaFoldDB" id="A0A0J8R5Z5"/>
<evidence type="ECO:0000313" key="3">
    <source>
        <dbReference type="Proteomes" id="UP000054559"/>
    </source>
</evidence>
<name>A0A0J8R5Z5_COCIT</name>
<evidence type="ECO:0000256" key="1">
    <source>
        <dbReference type="SAM" id="MobiDB-lite"/>
    </source>
</evidence>
<protein>
    <submittedName>
        <fullName evidence="2">Uncharacterized protein</fullName>
    </submittedName>
</protein>